<name>A0A1G9GFD6_9FIRM</name>
<proteinExistence type="predicted"/>
<dbReference type="EMBL" id="FNFP01000006">
    <property type="protein sequence ID" value="SDK99366.1"/>
    <property type="molecule type" value="Genomic_DNA"/>
</dbReference>
<accession>A0A1G9GFD6</accession>
<sequence length="87" mass="9846">MFVDINVKVTGNQVVITGPQIKTKEDAIGVMLLHKETDSVIGLGETEESLKETYMEALKNLSVKKLIKFNMRFSIQQKMDWEKASLS</sequence>
<dbReference type="Proteomes" id="UP000198718">
    <property type="component" value="Unassembled WGS sequence"/>
</dbReference>
<organism evidence="1 2">
    <name type="scientific">Natronincola ferrireducens</name>
    <dbReference type="NCBI Taxonomy" id="393762"/>
    <lineage>
        <taxon>Bacteria</taxon>
        <taxon>Bacillati</taxon>
        <taxon>Bacillota</taxon>
        <taxon>Clostridia</taxon>
        <taxon>Peptostreptococcales</taxon>
        <taxon>Natronincolaceae</taxon>
        <taxon>Natronincola</taxon>
    </lineage>
</organism>
<reference evidence="1 2" key="1">
    <citation type="submission" date="2016-10" db="EMBL/GenBank/DDBJ databases">
        <authorList>
            <person name="de Groot N.N."/>
        </authorList>
    </citation>
    <scope>NUCLEOTIDE SEQUENCE [LARGE SCALE GENOMIC DNA]</scope>
    <source>
        <strain evidence="1 2">DSM 18346</strain>
    </source>
</reference>
<dbReference type="STRING" id="393762.SAMN05660472_02405"/>
<evidence type="ECO:0000313" key="1">
    <source>
        <dbReference type="EMBL" id="SDK99366.1"/>
    </source>
</evidence>
<dbReference type="RefSeq" id="WP_090553935.1">
    <property type="nucleotide sequence ID" value="NZ_FNFP01000006.1"/>
</dbReference>
<evidence type="ECO:0000313" key="2">
    <source>
        <dbReference type="Proteomes" id="UP000198718"/>
    </source>
</evidence>
<dbReference type="AlphaFoldDB" id="A0A1G9GFD6"/>
<gene>
    <name evidence="1" type="ORF">SAMN05660472_02405</name>
</gene>
<keyword evidence="2" id="KW-1185">Reference proteome</keyword>
<protein>
    <submittedName>
        <fullName evidence="1">Uncharacterized protein</fullName>
    </submittedName>
</protein>